<organism evidence="2 3">
    <name type="scientific">Mycolicibacterium flavescens</name>
    <name type="common">Mycobacterium flavescens</name>
    <dbReference type="NCBI Taxonomy" id="1776"/>
    <lineage>
        <taxon>Bacteria</taxon>
        <taxon>Bacillati</taxon>
        <taxon>Actinomycetota</taxon>
        <taxon>Actinomycetes</taxon>
        <taxon>Mycobacteriales</taxon>
        <taxon>Mycobacteriaceae</taxon>
        <taxon>Mycolicibacterium</taxon>
    </lineage>
</organism>
<evidence type="ECO:0000259" key="1">
    <source>
        <dbReference type="Pfam" id="PF22691"/>
    </source>
</evidence>
<evidence type="ECO:0000313" key="3">
    <source>
        <dbReference type="Proteomes" id="UP000094053"/>
    </source>
</evidence>
<name>A0A1E3R8E3_MYCFV</name>
<comment type="caution">
    <text evidence="2">The sequence shown here is derived from an EMBL/GenBank/DDBJ whole genome shotgun (WGS) entry which is preliminary data.</text>
</comment>
<dbReference type="PANTHER" id="PTHR42870">
    <property type="entry name" value="ACETYL-COA C-ACETYLTRANSFERASE"/>
    <property type="match status" value="1"/>
</dbReference>
<dbReference type="Proteomes" id="UP000094053">
    <property type="component" value="Unassembled WGS sequence"/>
</dbReference>
<dbReference type="CDD" id="cd00829">
    <property type="entry name" value="SCP-x_thiolase"/>
    <property type="match status" value="1"/>
</dbReference>
<keyword evidence="3" id="KW-1185">Reference proteome</keyword>
<protein>
    <submittedName>
        <fullName evidence="2">Transporter</fullName>
    </submittedName>
</protein>
<proteinExistence type="predicted"/>
<feature type="domain" description="Thiolase C-terminal" evidence="1">
    <location>
        <begin position="255"/>
        <end position="388"/>
    </location>
</feature>
<dbReference type="AlphaFoldDB" id="A0A1E3R8E3"/>
<dbReference type="EMBL" id="MIHA01000032">
    <property type="protein sequence ID" value="ODQ86208.1"/>
    <property type="molecule type" value="Genomic_DNA"/>
</dbReference>
<accession>A0A1E3R8E3</accession>
<dbReference type="STRING" id="1776.BHQ18_27190"/>
<dbReference type="InterPro" id="IPR016039">
    <property type="entry name" value="Thiolase-like"/>
</dbReference>
<dbReference type="PANTHER" id="PTHR42870:SF1">
    <property type="entry name" value="NON-SPECIFIC LIPID-TRANSFER PROTEIN-LIKE 2"/>
    <property type="match status" value="1"/>
</dbReference>
<gene>
    <name evidence="2" type="ORF">BHQ18_27190</name>
</gene>
<dbReference type="RefSeq" id="WP_069416764.1">
    <property type="nucleotide sequence ID" value="NZ_JACKUL010000047.1"/>
</dbReference>
<dbReference type="PIRSF" id="PIRSF000429">
    <property type="entry name" value="Ac-CoA_Ac_transf"/>
    <property type="match status" value="1"/>
</dbReference>
<dbReference type="Pfam" id="PF22691">
    <property type="entry name" value="Thiolase_C_1"/>
    <property type="match status" value="1"/>
</dbReference>
<dbReference type="InterPro" id="IPR055140">
    <property type="entry name" value="Thiolase_C_2"/>
</dbReference>
<sequence>MNSLRDKACIVGVGHTVYRRDATESATDLGLQLEAAHAAIVDAGLSVGEIDGLICPINGGTAEDFIANLGLTNVRYAVTSHTGGAASVAGLATAAMAVWSGVARHVLIPAGWCGYSGPRARGMASSADMAIGKVVRDYYAPQGAVSAVHQYALVADRYVRKYDVPPEAMGAVAVAFRANAQLNSNAVMCGRELTMQDYLDAPPISSPLCLFDCSLETDGAAAVVVSGAECAADGPHRPVFVMSVAEGRPFPVDEFANRADPLEIGLAEAAPRAFADAGVAPSDIDLLEVYDSFTVNVLRQIEAAGFCKAGEAADFVLDGCIAADGLLPTNLNGGLLSEAHVQGMNNLVEAVRQLRGGLAERQVHDAELAVVTGMGGGWGSGALAILRR</sequence>
<evidence type="ECO:0000313" key="2">
    <source>
        <dbReference type="EMBL" id="ODQ86208.1"/>
    </source>
</evidence>
<dbReference type="Gene3D" id="3.40.47.10">
    <property type="match status" value="1"/>
</dbReference>
<dbReference type="InterPro" id="IPR002155">
    <property type="entry name" value="Thiolase"/>
</dbReference>
<dbReference type="GO" id="GO:0016747">
    <property type="term" value="F:acyltransferase activity, transferring groups other than amino-acyl groups"/>
    <property type="evidence" value="ECO:0007669"/>
    <property type="project" value="InterPro"/>
</dbReference>
<reference evidence="3" key="1">
    <citation type="submission" date="2016-09" db="EMBL/GenBank/DDBJ databases">
        <authorList>
            <person name="Greninger A.L."/>
            <person name="Jerome K.R."/>
            <person name="Mcnair B."/>
            <person name="Wallis C."/>
            <person name="Fang F."/>
        </authorList>
    </citation>
    <scope>NUCLEOTIDE SEQUENCE [LARGE SCALE GENOMIC DNA]</scope>
    <source>
        <strain evidence="3">M6</strain>
    </source>
</reference>
<dbReference type="OrthoDB" id="9785768at2"/>
<dbReference type="SUPFAM" id="SSF53901">
    <property type="entry name" value="Thiolase-like"/>
    <property type="match status" value="2"/>
</dbReference>